<dbReference type="InterPro" id="IPR016135">
    <property type="entry name" value="UBQ-conjugating_enzyme/RWD"/>
</dbReference>
<dbReference type="Pfam" id="PF00179">
    <property type="entry name" value="UQ_con"/>
    <property type="match status" value="1"/>
</dbReference>
<dbReference type="PhylomeDB" id="A7STQ8"/>
<evidence type="ECO:0000259" key="1">
    <source>
        <dbReference type="PROSITE" id="PS50127"/>
    </source>
</evidence>
<dbReference type="PROSITE" id="PS50127">
    <property type="entry name" value="UBC_2"/>
    <property type="match status" value="1"/>
</dbReference>
<protein>
    <recommendedName>
        <fullName evidence="1">UBC core domain-containing protein</fullName>
    </recommendedName>
</protein>
<dbReference type="GO" id="GO:0005829">
    <property type="term" value="C:cytosol"/>
    <property type="evidence" value="ECO:0000318"/>
    <property type="project" value="GO_Central"/>
</dbReference>
<keyword evidence="3" id="KW-1185">Reference proteome</keyword>
<feature type="domain" description="UBC core" evidence="1">
    <location>
        <begin position="1"/>
        <end position="118"/>
    </location>
</feature>
<feature type="non-terminal residue" evidence="2">
    <location>
        <position position="127"/>
    </location>
</feature>
<name>A7STQ8_NEMVE</name>
<dbReference type="AlphaFoldDB" id="A7STQ8"/>
<organism evidence="2 3">
    <name type="scientific">Nematostella vectensis</name>
    <name type="common">Starlet sea anemone</name>
    <dbReference type="NCBI Taxonomy" id="45351"/>
    <lineage>
        <taxon>Eukaryota</taxon>
        <taxon>Metazoa</taxon>
        <taxon>Cnidaria</taxon>
        <taxon>Anthozoa</taxon>
        <taxon>Hexacorallia</taxon>
        <taxon>Actiniaria</taxon>
        <taxon>Edwardsiidae</taxon>
        <taxon>Nematostella</taxon>
    </lineage>
</organism>
<dbReference type="eggNOG" id="KOG0420">
    <property type="taxonomic scope" value="Eukaryota"/>
</dbReference>
<dbReference type="SUPFAM" id="SSF54495">
    <property type="entry name" value="UBC-like"/>
    <property type="match status" value="1"/>
</dbReference>
<reference evidence="2 3" key="1">
    <citation type="journal article" date="2007" name="Science">
        <title>Sea anemone genome reveals ancestral eumetazoan gene repertoire and genomic organization.</title>
        <authorList>
            <person name="Putnam N.H."/>
            <person name="Srivastava M."/>
            <person name="Hellsten U."/>
            <person name="Dirks B."/>
            <person name="Chapman J."/>
            <person name="Salamov A."/>
            <person name="Terry A."/>
            <person name="Shapiro H."/>
            <person name="Lindquist E."/>
            <person name="Kapitonov V.V."/>
            <person name="Jurka J."/>
            <person name="Genikhovich G."/>
            <person name="Grigoriev I.V."/>
            <person name="Lucas S.M."/>
            <person name="Steele R.E."/>
            <person name="Finnerty J.R."/>
            <person name="Technau U."/>
            <person name="Martindale M.Q."/>
            <person name="Rokhsar D.S."/>
        </authorList>
    </citation>
    <scope>NUCLEOTIDE SEQUENCE [LARGE SCALE GENOMIC DNA]</scope>
    <source>
        <strain evidence="3">CH2 X CH6</strain>
    </source>
</reference>
<dbReference type="InParanoid" id="A7STQ8"/>
<feature type="non-terminal residue" evidence="2">
    <location>
        <position position="1"/>
    </location>
</feature>
<dbReference type="Proteomes" id="UP000001593">
    <property type="component" value="Unassembled WGS sequence"/>
</dbReference>
<sequence length="127" mass="14464">DNMEEFELQITPTDGAYRGGQFKFSVKTEDYPNTPPVPRCVNNIYHPNMDLDDGSVCLSLLDDWNESNDLEDLVQGLLFLFYNPNLEDPLSPLFDLTDDYEYGSFEENVRASLEGKTVEGITFPRAL</sequence>
<dbReference type="GO" id="GO:0005634">
    <property type="term" value="C:nucleus"/>
    <property type="evidence" value="ECO:0000318"/>
    <property type="project" value="GO_Central"/>
</dbReference>
<dbReference type="InterPro" id="IPR000608">
    <property type="entry name" value="UBC"/>
</dbReference>
<dbReference type="EMBL" id="DS469800">
    <property type="protein sequence ID" value="EDO32921.1"/>
    <property type="molecule type" value="Genomic_DNA"/>
</dbReference>
<evidence type="ECO:0000313" key="2">
    <source>
        <dbReference type="EMBL" id="EDO32921.1"/>
    </source>
</evidence>
<gene>
    <name evidence="2" type="ORF">NEMVEDRAFT_v1g65453</name>
</gene>
<dbReference type="PANTHER" id="PTHR24068">
    <property type="entry name" value="UBIQUITIN-CONJUGATING ENZYME E2"/>
    <property type="match status" value="1"/>
</dbReference>
<dbReference type="GO" id="GO:0045116">
    <property type="term" value="P:protein neddylation"/>
    <property type="evidence" value="ECO:0000318"/>
    <property type="project" value="GO_Central"/>
</dbReference>
<dbReference type="CDD" id="cd23794">
    <property type="entry name" value="UBCc_UBE2F_UBE2M"/>
    <property type="match status" value="1"/>
</dbReference>
<dbReference type="HOGENOM" id="CLU_030988_6_1_1"/>
<dbReference type="OMA" id="CRETIYH"/>
<dbReference type="SMART" id="SM00212">
    <property type="entry name" value="UBCc"/>
    <property type="match status" value="1"/>
</dbReference>
<dbReference type="Gene3D" id="3.10.110.10">
    <property type="entry name" value="Ubiquitin Conjugating Enzyme"/>
    <property type="match status" value="1"/>
</dbReference>
<evidence type="ECO:0000313" key="3">
    <source>
        <dbReference type="Proteomes" id="UP000001593"/>
    </source>
</evidence>
<dbReference type="GO" id="GO:0019788">
    <property type="term" value="F:NEDD8 transferase activity"/>
    <property type="evidence" value="ECO:0000318"/>
    <property type="project" value="GO_Central"/>
</dbReference>
<dbReference type="STRING" id="45351.A7STQ8"/>
<proteinExistence type="predicted"/>
<accession>A7STQ8</accession>